<keyword evidence="10 13" id="KW-0067">ATP-binding</keyword>
<dbReference type="GO" id="GO:0005524">
    <property type="term" value="F:ATP binding"/>
    <property type="evidence" value="ECO:0007669"/>
    <property type="project" value="UniProtKB-UniRule"/>
</dbReference>
<dbReference type="EC" id="2.7.1.130" evidence="3 13"/>
<keyword evidence="9 13" id="KW-0418">Kinase</keyword>
<evidence type="ECO:0000256" key="3">
    <source>
        <dbReference type="ARBA" id="ARBA00012071"/>
    </source>
</evidence>
<evidence type="ECO:0000256" key="13">
    <source>
        <dbReference type="HAMAP-Rule" id="MF_00409"/>
    </source>
</evidence>
<comment type="pathway">
    <text evidence="2 13">Glycolipid biosynthesis; lipid IV(A) biosynthesis; lipid IV(A) from (3R)-3-hydroxytetradecanoyl-[acyl-carrier-protein] and UDP-N-acetyl-alpha-D-glucosamine: step 6/6.</text>
</comment>
<evidence type="ECO:0000256" key="5">
    <source>
        <dbReference type="ARBA" id="ARBA00022516"/>
    </source>
</evidence>
<organism evidence="15 16">
    <name type="scientific">Puniceispirillum marinum (strain IMCC1322)</name>
    <dbReference type="NCBI Taxonomy" id="488538"/>
    <lineage>
        <taxon>Bacteria</taxon>
        <taxon>Pseudomonadati</taxon>
        <taxon>Pseudomonadota</taxon>
        <taxon>Alphaproteobacteria</taxon>
        <taxon>Candidatus Puniceispirillales</taxon>
        <taxon>Candidatus Puniceispirillaceae</taxon>
        <taxon>Candidatus Puniceispirillum</taxon>
    </lineage>
</organism>
<dbReference type="HAMAP" id="MF_00409">
    <property type="entry name" value="LpxK"/>
    <property type="match status" value="1"/>
</dbReference>
<dbReference type="RefSeq" id="WP_013046006.1">
    <property type="nucleotide sequence ID" value="NC_014010.1"/>
</dbReference>
<dbReference type="GO" id="GO:0009029">
    <property type="term" value="F:lipid-A 4'-kinase activity"/>
    <property type="evidence" value="ECO:0007669"/>
    <property type="project" value="UniProtKB-UniRule"/>
</dbReference>
<keyword evidence="5 13" id="KW-0444">Lipid biosynthesis</keyword>
<protein>
    <recommendedName>
        <fullName evidence="4 13">Tetraacyldisaccharide 4'-kinase</fullName>
        <ecNumber evidence="3 13">2.7.1.130</ecNumber>
    </recommendedName>
    <alternativeName>
        <fullName evidence="12 13">Lipid A 4'-kinase</fullName>
    </alternativeName>
</protein>
<dbReference type="HOGENOM" id="CLU_038816_0_0_5"/>
<dbReference type="STRING" id="488538.SAR116_1134"/>
<feature type="binding site" evidence="13">
    <location>
        <begin position="52"/>
        <end position="59"/>
    </location>
    <ligand>
        <name>ATP</name>
        <dbReference type="ChEBI" id="CHEBI:30616"/>
    </ligand>
</feature>
<dbReference type="PANTHER" id="PTHR42724:SF1">
    <property type="entry name" value="TETRAACYLDISACCHARIDE 4'-KINASE, MITOCHONDRIAL-RELATED"/>
    <property type="match status" value="1"/>
</dbReference>
<sequence>MIKTPEFWNNKGIVSTALLPFAAVWATATYLRDRLAKQVSAALPVICIGNLSAGGTGKTPLVSLLYDRLIEAGMHPVILSRGYGGSQKGPLWVDGTIHTAADCGDEPLMLAEGRDVIIGRDRVVAAQAISNRGIHDIILMDDGLQHPYVKKDMTIGVFDGSVGIGNGRLLPAGPMRVGFENGLASLDIVFINGNDEHELTAAIDGRVPIMTGTVVADQTIITDLDETPLLAFAGIARPQRFFRTLEKVGGVVVQSLAFADHHPYTQSDLTRLQEDSIRLGASLITTQKDWIRLPAEWRERISFMPITMQTDSIDDLLGRIKAVAASKMRDNINV</sequence>
<dbReference type="GO" id="GO:0009245">
    <property type="term" value="P:lipid A biosynthetic process"/>
    <property type="evidence" value="ECO:0007669"/>
    <property type="project" value="UniProtKB-UniRule"/>
</dbReference>
<dbReference type="NCBIfam" id="TIGR00682">
    <property type="entry name" value="lpxK"/>
    <property type="match status" value="1"/>
</dbReference>
<accession>D5BSY0</accession>
<dbReference type="InterPro" id="IPR027417">
    <property type="entry name" value="P-loop_NTPase"/>
</dbReference>
<gene>
    <name evidence="13" type="primary">lpxK</name>
    <name evidence="15" type="ordered locus">SAR116_1134</name>
</gene>
<keyword evidence="8 13" id="KW-0547">Nucleotide-binding</keyword>
<dbReference type="SUPFAM" id="SSF52540">
    <property type="entry name" value="P-loop containing nucleoside triphosphate hydrolases"/>
    <property type="match status" value="1"/>
</dbReference>
<evidence type="ECO:0000313" key="16">
    <source>
        <dbReference type="Proteomes" id="UP000007460"/>
    </source>
</evidence>
<dbReference type="Pfam" id="PF02606">
    <property type="entry name" value="LpxK"/>
    <property type="match status" value="1"/>
</dbReference>
<dbReference type="Proteomes" id="UP000007460">
    <property type="component" value="Chromosome"/>
</dbReference>
<evidence type="ECO:0000256" key="1">
    <source>
        <dbReference type="ARBA" id="ARBA00002274"/>
    </source>
</evidence>
<evidence type="ECO:0000256" key="10">
    <source>
        <dbReference type="ARBA" id="ARBA00022840"/>
    </source>
</evidence>
<evidence type="ECO:0000256" key="2">
    <source>
        <dbReference type="ARBA" id="ARBA00004870"/>
    </source>
</evidence>
<comment type="function">
    <text evidence="1 13">Transfers the gamma-phosphate of ATP to the 4'-position of a tetraacyldisaccharide 1-phosphate intermediate (termed DS-1-P) to form tetraacyldisaccharide 1,4'-bis-phosphate (lipid IVA).</text>
</comment>
<evidence type="ECO:0000256" key="11">
    <source>
        <dbReference type="ARBA" id="ARBA00023098"/>
    </source>
</evidence>
<evidence type="ECO:0000256" key="8">
    <source>
        <dbReference type="ARBA" id="ARBA00022741"/>
    </source>
</evidence>
<comment type="similarity">
    <text evidence="13">Belongs to the LpxK family.</text>
</comment>
<evidence type="ECO:0000313" key="15">
    <source>
        <dbReference type="EMBL" id="ADE39377.1"/>
    </source>
</evidence>
<dbReference type="UniPathway" id="UPA00359">
    <property type="reaction ID" value="UER00482"/>
</dbReference>
<dbReference type="GO" id="GO:0005886">
    <property type="term" value="C:plasma membrane"/>
    <property type="evidence" value="ECO:0007669"/>
    <property type="project" value="TreeGrafter"/>
</dbReference>
<keyword evidence="11 13" id="KW-0443">Lipid metabolism</keyword>
<dbReference type="KEGG" id="apb:SAR116_1134"/>
<keyword evidence="14" id="KW-0472">Membrane</keyword>
<keyword evidence="16" id="KW-1185">Reference proteome</keyword>
<dbReference type="EMBL" id="CP001751">
    <property type="protein sequence ID" value="ADE39377.1"/>
    <property type="molecule type" value="Genomic_DNA"/>
</dbReference>
<evidence type="ECO:0000256" key="4">
    <source>
        <dbReference type="ARBA" id="ARBA00016436"/>
    </source>
</evidence>
<dbReference type="InterPro" id="IPR003758">
    <property type="entry name" value="LpxK"/>
</dbReference>
<name>D5BSY0_PUNMI</name>
<feature type="transmembrane region" description="Helical" evidence="14">
    <location>
        <begin position="12"/>
        <end position="31"/>
    </location>
</feature>
<evidence type="ECO:0000256" key="6">
    <source>
        <dbReference type="ARBA" id="ARBA00022556"/>
    </source>
</evidence>
<keyword evidence="14" id="KW-0812">Transmembrane</keyword>
<keyword evidence="14" id="KW-1133">Transmembrane helix</keyword>
<dbReference type="eggNOG" id="COG1663">
    <property type="taxonomic scope" value="Bacteria"/>
</dbReference>
<evidence type="ECO:0000256" key="9">
    <source>
        <dbReference type="ARBA" id="ARBA00022777"/>
    </source>
</evidence>
<keyword evidence="7 13" id="KW-0808">Transferase</keyword>
<comment type="catalytic activity">
    <reaction evidence="13">
        <text>a lipid A disaccharide + ATP = a lipid IVA + ADP + H(+)</text>
        <dbReference type="Rhea" id="RHEA:67840"/>
        <dbReference type="ChEBI" id="CHEBI:15378"/>
        <dbReference type="ChEBI" id="CHEBI:30616"/>
        <dbReference type="ChEBI" id="CHEBI:176343"/>
        <dbReference type="ChEBI" id="CHEBI:176425"/>
        <dbReference type="ChEBI" id="CHEBI:456216"/>
        <dbReference type="EC" id="2.7.1.130"/>
    </reaction>
</comment>
<dbReference type="PANTHER" id="PTHR42724">
    <property type="entry name" value="TETRAACYLDISACCHARIDE 4'-KINASE"/>
    <property type="match status" value="1"/>
</dbReference>
<dbReference type="AlphaFoldDB" id="D5BSY0"/>
<keyword evidence="6 13" id="KW-0441">Lipid A biosynthesis</keyword>
<evidence type="ECO:0000256" key="12">
    <source>
        <dbReference type="ARBA" id="ARBA00029757"/>
    </source>
</evidence>
<evidence type="ECO:0000256" key="7">
    <source>
        <dbReference type="ARBA" id="ARBA00022679"/>
    </source>
</evidence>
<evidence type="ECO:0000256" key="14">
    <source>
        <dbReference type="SAM" id="Phobius"/>
    </source>
</evidence>
<reference evidence="15 16" key="1">
    <citation type="journal article" date="2010" name="J. Bacteriol.">
        <title>Complete genome sequence of "Candidatus Puniceispirillum marinum" IMCC1322, a representative of the SAR116 clade in the Alphaproteobacteria.</title>
        <authorList>
            <person name="Oh H.M."/>
            <person name="Kwon K.K."/>
            <person name="Kang I."/>
            <person name="Kang S.G."/>
            <person name="Lee J.H."/>
            <person name="Kim S.J."/>
            <person name="Cho J.C."/>
        </authorList>
    </citation>
    <scope>NUCLEOTIDE SEQUENCE [LARGE SCALE GENOMIC DNA]</scope>
    <source>
        <strain evidence="15 16">IMCC1322</strain>
    </source>
</reference>
<proteinExistence type="inferred from homology"/>
<dbReference type="GO" id="GO:0009244">
    <property type="term" value="P:lipopolysaccharide core region biosynthetic process"/>
    <property type="evidence" value="ECO:0007669"/>
    <property type="project" value="TreeGrafter"/>
</dbReference>
<dbReference type="OrthoDB" id="9766423at2"/>